<gene>
    <name evidence="1" type="ORF">P174DRAFT_418666</name>
</gene>
<comment type="caution">
    <text evidence="1">The sequence shown here is derived from an EMBL/GenBank/DDBJ whole genome shotgun (WGS) entry which is preliminary data.</text>
</comment>
<dbReference type="RefSeq" id="XP_024686321.1">
    <property type="nucleotide sequence ID" value="XM_024824715.1"/>
</dbReference>
<dbReference type="PANTHER" id="PTHR47654:SF4">
    <property type="entry name" value="ZN(II)2CYS6 TRANSCRIPTION FACTOR (EUROFUNG)"/>
    <property type="match status" value="1"/>
</dbReference>
<organism evidence="1 2">
    <name type="scientific">Aspergillus novofumigatus (strain IBT 16806)</name>
    <dbReference type="NCBI Taxonomy" id="1392255"/>
    <lineage>
        <taxon>Eukaryota</taxon>
        <taxon>Fungi</taxon>
        <taxon>Dikarya</taxon>
        <taxon>Ascomycota</taxon>
        <taxon>Pezizomycotina</taxon>
        <taxon>Eurotiomycetes</taxon>
        <taxon>Eurotiomycetidae</taxon>
        <taxon>Eurotiales</taxon>
        <taxon>Aspergillaceae</taxon>
        <taxon>Aspergillus</taxon>
        <taxon>Aspergillus subgen. Fumigati</taxon>
    </lineage>
</organism>
<sequence>MVYEGCGIVAVAGDQDDLIYLNHARKLSLSGNVLFEHADLQQAQVELRSISSLRARWTAPSNIPGWRSALRSPSVVNLRLIYYRVHHASKEARSRLWWSIYLFPS</sequence>
<dbReference type="Proteomes" id="UP000234474">
    <property type="component" value="Unassembled WGS sequence"/>
</dbReference>
<dbReference type="AlphaFoldDB" id="A0A2I1CJD0"/>
<accession>A0A2I1CJD0</accession>
<reference evidence="2" key="1">
    <citation type="journal article" date="2018" name="Proc. Natl. Acad. Sci. U.S.A.">
        <title>Linking secondary metabolites to gene clusters through genome sequencing of six diverse Aspergillus species.</title>
        <authorList>
            <person name="Kaerboelling I."/>
            <person name="Vesth T.C."/>
            <person name="Frisvad J.C."/>
            <person name="Nybo J.L."/>
            <person name="Theobald S."/>
            <person name="Kuo A."/>
            <person name="Bowyer P."/>
            <person name="Matsuda Y."/>
            <person name="Mondo S."/>
            <person name="Lyhne E.K."/>
            <person name="Kogle M.E."/>
            <person name="Clum A."/>
            <person name="Lipzen A."/>
            <person name="Salamov A."/>
            <person name="Ngan C.Y."/>
            <person name="Daum C."/>
            <person name="Chiniquy J."/>
            <person name="Barry K."/>
            <person name="LaButti K."/>
            <person name="Haridas S."/>
            <person name="Simmons B.A."/>
            <person name="Magnuson J.K."/>
            <person name="Mortensen U.H."/>
            <person name="Larsen T.O."/>
            <person name="Grigoriev I.V."/>
            <person name="Baker S.E."/>
            <person name="Andersen M.R."/>
        </authorList>
    </citation>
    <scope>NUCLEOTIDE SEQUENCE [LARGE SCALE GENOMIC DNA]</scope>
    <source>
        <strain evidence="2">IBT 16806</strain>
    </source>
</reference>
<dbReference type="GeneID" id="36532040"/>
<dbReference type="EMBL" id="MSZS01000002">
    <property type="protein sequence ID" value="PKX97726.1"/>
    <property type="molecule type" value="Genomic_DNA"/>
</dbReference>
<dbReference type="InterPro" id="IPR053230">
    <property type="entry name" value="Trans_reg_galc"/>
</dbReference>
<keyword evidence="2" id="KW-1185">Reference proteome</keyword>
<name>A0A2I1CJD0_ASPN1</name>
<evidence type="ECO:0000313" key="2">
    <source>
        <dbReference type="Proteomes" id="UP000234474"/>
    </source>
</evidence>
<proteinExistence type="predicted"/>
<dbReference type="PANTHER" id="PTHR47654">
    <property type="entry name" value="ZN(II)2CYS6 TRANSCRIPTION FACTOR (EUROFUNG)-RELATED"/>
    <property type="match status" value="1"/>
</dbReference>
<protein>
    <submittedName>
        <fullName evidence="1">Uncharacterized protein</fullName>
    </submittedName>
</protein>
<dbReference type="VEuPathDB" id="FungiDB:P174DRAFT_418666"/>
<evidence type="ECO:0000313" key="1">
    <source>
        <dbReference type="EMBL" id="PKX97726.1"/>
    </source>
</evidence>
<dbReference type="OrthoDB" id="5296287at2759"/>